<sequence length="64" mass="6755">MGLEFGGLLGLIILALDIYAIVKIIGSGASTGAKVIWILVILFLPLIGLILWLLFGPSKPAIHT</sequence>
<dbReference type="EMBL" id="JAUSUL010000001">
    <property type="protein sequence ID" value="MDQ0313704.1"/>
    <property type="molecule type" value="Genomic_DNA"/>
</dbReference>
<accession>A0AAE3VJW3</accession>
<dbReference type="Pfam" id="PF13396">
    <property type="entry name" value="PLDc_N"/>
    <property type="match status" value="1"/>
</dbReference>
<keyword evidence="5 6" id="KW-0472">Membrane</keyword>
<feature type="domain" description="Cardiolipin synthase N-terminal" evidence="7">
    <location>
        <begin position="15"/>
        <end position="57"/>
    </location>
</feature>
<comment type="subcellular location">
    <subcellularLocation>
        <location evidence="1">Cell membrane</location>
        <topology evidence="1">Multi-pass membrane protein</topology>
    </subcellularLocation>
</comment>
<keyword evidence="9" id="KW-1185">Reference proteome</keyword>
<dbReference type="Proteomes" id="UP001229244">
    <property type="component" value="Unassembled WGS sequence"/>
</dbReference>
<gene>
    <name evidence="8" type="ORF">J2S73_000141</name>
</gene>
<dbReference type="GO" id="GO:0005886">
    <property type="term" value="C:plasma membrane"/>
    <property type="evidence" value="ECO:0007669"/>
    <property type="project" value="UniProtKB-SubCell"/>
</dbReference>
<name>A0AAE3VJW3_9HYPH</name>
<evidence type="ECO:0000256" key="6">
    <source>
        <dbReference type="SAM" id="Phobius"/>
    </source>
</evidence>
<proteinExistence type="predicted"/>
<keyword evidence="4 6" id="KW-1133">Transmembrane helix</keyword>
<dbReference type="AlphaFoldDB" id="A0AAE3VJW3"/>
<keyword evidence="2" id="KW-1003">Cell membrane</keyword>
<evidence type="ECO:0000256" key="4">
    <source>
        <dbReference type="ARBA" id="ARBA00022989"/>
    </source>
</evidence>
<comment type="caution">
    <text evidence="8">The sequence shown here is derived from an EMBL/GenBank/DDBJ whole genome shotgun (WGS) entry which is preliminary data.</text>
</comment>
<feature type="transmembrane region" description="Helical" evidence="6">
    <location>
        <begin position="36"/>
        <end position="55"/>
    </location>
</feature>
<evidence type="ECO:0000313" key="9">
    <source>
        <dbReference type="Proteomes" id="UP001229244"/>
    </source>
</evidence>
<organism evidence="8 9">
    <name type="scientific">Amorphus orientalis</name>
    <dbReference type="NCBI Taxonomy" id="649198"/>
    <lineage>
        <taxon>Bacteria</taxon>
        <taxon>Pseudomonadati</taxon>
        <taxon>Pseudomonadota</taxon>
        <taxon>Alphaproteobacteria</taxon>
        <taxon>Hyphomicrobiales</taxon>
        <taxon>Amorphaceae</taxon>
        <taxon>Amorphus</taxon>
    </lineage>
</organism>
<protein>
    <recommendedName>
        <fullName evidence="7">Cardiolipin synthase N-terminal domain-containing protein</fullName>
    </recommendedName>
</protein>
<reference evidence="8" key="1">
    <citation type="submission" date="2023-07" db="EMBL/GenBank/DDBJ databases">
        <title>Genomic Encyclopedia of Type Strains, Phase IV (KMG-IV): sequencing the most valuable type-strain genomes for metagenomic binning, comparative biology and taxonomic classification.</title>
        <authorList>
            <person name="Goeker M."/>
        </authorList>
    </citation>
    <scope>NUCLEOTIDE SEQUENCE</scope>
    <source>
        <strain evidence="8">DSM 21202</strain>
    </source>
</reference>
<keyword evidence="3 6" id="KW-0812">Transmembrane</keyword>
<evidence type="ECO:0000256" key="2">
    <source>
        <dbReference type="ARBA" id="ARBA00022475"/>
    </source>
</evidence>
<evidence type="ECO:0000256" key="1">
    <source>
        <dbReference type="ARBA" id="ARBA00004651"/>
    </source>
</evidence>
<evidence type="ECO:0000256" key="3">
    <source>
        <dbReference type="ARBA" id="ARBA00022692"/>
    </source>
</evidence>
<dbReference type="InterPro" id="IPR027379">
    <property type="entry name" value="CLS_N"/>
</dbReference>
<evidence type="ECO:0000259" key="7">
    <source>
        <dbReference type="Pfam" id="PF13396"/>
    </source>
</evidence>
<dbReference type="RefSeq" id="WP_306883501.1">
    <property type="nucleotide sequence ID" value="NZ_JAUSUL010000001.1"/>
</dbReference>
<evidence type="ECO:0000256" key="5">
    <source>
        <dbReference type="ARBA" id="ARBA00023136"/>
    </source>
</evidence>
<evidence type="ECO:0000313" key="8">
    <source>
        <dbReference type="EMBL" id="MDQ0313704.1"/>
    </source>
</evidence>